<evidence type="ECO:0000256" key="3">
    <source>
        <dbReference type="ARBA" id="ARBA00022695"/>
    </source>
</evidence>
<dbReference type="Gene3D" id="3.30.1490.100">
    <property type="entry name" value="DNA polymerase, Y-family, little finger domain"/>
    <property type="match status" value="1"/>
</dbReference>
<accession>A0A9D1AI57</accession>
<evidence type="ECO:0000256" key="2">
    <source>
        <dbReference type="ARBA" id="ARBA00022457"/>
    </source>
</evidence>
<keyword evidence="6" id="KW-0479">Metal-binding</keyword>
<dbReference type="GO" id="GO:0006261">
    <property type="term" value="P:DNA-templated DNA replication"/>
    <property type="evidence" value="ECO:0007669"/>
    <property type="project" value="UniProtKB-UniRule"/>
</dbReference>
<comment type="subunit">
    <text evidence="6">Monomer.</text>
</comment>
<feature type="active site" evidence="6">
    <location>
        <position position="106"/>
    </location>
</feature>
<dbReference type="NCBIfam" id="NF002677">
    <property type="entry name" value="PRK02406.1"/>
    <property type="match status" value="1"/>
</dbReference>
<dbReference type="GO" id="GO:0003887">
    <property type="term" value="F:DNA-directed DNA polymerase activity"/>
    <property type="evidence" value="ECO:0007669"/>
    <property type="project" value="UniProtKB-UniRule"/>
</dbReference>
<reference evidence="8" key="1">
    <citation type="submission" date="2020-10" db="EMBL/GenBank/DDBJ databases">
        <authorList>
            <person name="Gilroy R."/>
        </authorList>
    </citation>
    <scope>NUCLEOTIDE SEQUENCE</scope>
    <source>
        <strain evidence="8">CHK184-25365</strain>
    </source>
</reference>
<protein>
    <recommendedName>
        <fullName evidence="6">DNA polymerase IV</fullName>
        <shortName evidence="6">Pol IV</shortName>
        <ecNumber evidence="6">2.7.7.7</ecNumber>
    </recommendedName>
</protein>
<comment type="function">
    <text evidence="6">Poorly processive, error-prone DNA polymerase involved in untargeted mutagenesis. Copies undamaged DNA at stalled replication forks, which arise in vivo from mismatched or misaligned primer ends. These misaligned primers can be extended by PolIV. Exhibits no 3'-5' exonuclease (proofreading) activity. May be involved in translesional synthesis, in conjunction with the beta clamp from PolIII.</text>
</comment>
<dbReference type="GO" id="GO:0000287">
    <property type="term" value="F:magnesium ion binding"/>
    <property type="evidence" value="ECO:0007669"/>
    <property type="project" value="UniProtKB-UniRule"/>
</dbReference>
<comment type="caution">
    <text evidence="8">The sequence shown here is derived from an EMBL/GenBank/DDBJ whole genome shotgun (WGS) entry which is preliminary data.</text>
</comment>
<comment type="similarity">
    <text evidence="1 6">Belongs to the DNA polymerase type-Y family.</text>
</comment>
<feature type="domain" description="UmuC" evidence="7">
    <location>
        <begin position="5"/>
        <end position="187"/>
    </location>
</feature>
<sequence>MDRVILHCDCDCFYASVEMLYHPEYRHRPMAVGGDPTRRHGIVLAKNQAAKMQGVKTGEALWQAQQKCPDIVFLPPRFSLYQQHSAAVREIFGRYTDQIEAFGLDECWLDVTGSQRLFGDGASIARKIQNQVWQELGITLSVGVSFNKIISKLGSDYRKPNGITLLPREALPKLVWSLPVERLLMVGPATTGLLKRKGITTIGQLANANPAALKNWMGKRGELLHAYANGWDNSPVARFDELQLVKSIGNSTTTCRDLTNREEISQVFLLLADSVARRLRKQGLEAKQVCISLRDTDLHTITHQMPLPRPTCLSGELHRGALELFDQVKQEPYAYRSIGITAQHLCHQGEPGQLLLGEDPLRRKKQKALETAVDDLRRRFGSQRVRWGGLLTDLSLTGGNPSEEHVIHPAAFRP</sequence>
<keyword evidence="6" id="KW-0460">Magnesium</keyword>
<dbReference type="InterPro" id="IPR050116">
    <property type="entry name" value="DNA_polymerase-Y"/>
</dbReference>
<feature type="site" description="Substrate discrimination" evidence="6">
    <location>
        <position position="14"/>
    </location>
</feature>
<name>A0A9D1AI57_9FIRM</name>
<reference evidence="8" key="2">
    <citation type="journal article" date="2021" name="PeerJ">
        <title>Extensive microbial diversity within the chicken gut microbiome revealed by metagenomics and culture.</title>
        <authorList>
            <person name="Gilroy R."/>
            <person name="Ravi A."/>
            <person name="Getino M."/>
            <person name="Pursley I."/>
            <person name="Horton D.L."/>
            <person name="Alikhan N.F."/>
            <person name="Baker D."/>
            <person name="Gharbi K."/>
            <person name="Hall N."/>
            <person name="Watson M."/>
            <person name="Adriaenssens E.M."/>
            <person name="Foster-Nyarko E."/>
            <person name="Jarju S."/>
            <person name="Secka A."/>
            <person name="Antonio M."/>
            <person name="Oren A."/>
            <person name="Chaudhuri R.R."/>
            <person name="La Ragione R."/>
            <person name="Hildebrand F."/>
            <person name="Pallen M.J."/>
        </authorList>
    </citation>
    <scope>NUCLEOTIDE SEQUENCE</scope>
    <source>
        <strain evidence="8">CHK184-25365</strain>
    </source>
</reference>
<dbReference type="GO" id="GO:0005829">
    <property type="term" value="C:cytosol"/>
    <property type="evidence" value="ECO:0007669"/>
    <property type="project" value="TreeGrafter"/>
</dbReference>
<evidence type="ECO:0000313" key="8">
    <source>
        <dbReference type="EMBL" id="HIR40358.1"/>
    </source>
</evidence>
<dbReference type="CDD" id="cd03586">
    <property type="entry name" value="PolY_Pol_IV_kappa"/>
    <property type="match status" value="1"/>
</dbReference>
<dbReference type="InterPro" id="IPR001126">
    <property type="entry name" value="UmuC"/>
</dbReference>
<dbReference type="SUPFAM" id="SSF56672">
    <property type="entry name" value="DNA/RNA polymerases"/>
    <property type="match status" value="1"/>
</dbReference>
<dbReference type="PANTHER" id="PTHR11076:SF35">
    <property type="entry name" value="DNA REPAIR PROTEIN HOMOLOG YOBH"/>
    <property type="match status" value="1"/>
</dbReference>
<dbReference type="AlphaFoldDB" id="A0A9D1AI57"/>
<keyword evidence="2 6" id="KW-0515">Mutator protein</keyword>
<keyword evidence="6 8" id="KW-0808">Transferase</keyword>
<dbReference type="GO" id="GO:0006281">
    <property type="term" value="P:DNA repair"/>
    <property type="evidence" value="ECO:0007669"/>
    <property type="project" value="UniProtKB-UniRule"/>
</dbReference>
<dbReference type="EC" id="2.7.7.7" evidence="6"/>
<dbReference type="Proteomes" id="UP000886749">
    <property type="component" value="Unassembled WGS sequence"/>
</dbReference>
<dbReference type="GO" id="GO:0009432">
    <property type="term" value="P:SOS response"/>
    <property type="evidence" value="ECO:0007669"/>
    <property type="project" value="TreeGrafter"/>
</dbReference>
<keyword evidence="5 6" id="KW-0239">DNA-directed DNA polymerase</keyword>
<evidence type="ECO:0000256" key="6">
    <source>
        <dbReference type="HAMAP-Rule" id="MF_01113"/>
    </source>
</evidence>
<dbReference type="InterPro" id="IPR043128">
    <property type="entry name" value="Rev_trsase/Diguanyl_cyclase"/>
</dbReference>
<dbReference type="HAMAP" id="MF_01113">
    <property type="entry name" value="DNApol_IV"/>
    <property type="match status" value="1"/>
</dbReference>
<organism evidence="8 9">
    <name type="scientific">Candidatus Egerieicola pullicola</name>
    <dbReference type="NCBI Taxonomy" id="2840775"/>
    <lineage>
        <taxon>Bacteria</taxon>
        <taxon>Bacillati</taxon>
        <taxon>Bacillota</taxon>
        <taxon>Clostridia</taxon>
        <taxon>Eubacteriales</taxon>
        <taxon>Oscillospiraceae</taxon>
        <taxon>Oscillospiraceae incertae sedis</taxon>
        <taxon>Candidatus Egerieicola</taxon>
    </lineage>
</organism>
<dbReference type="Gene3D" id="3.30.70.270">
    <property type="match status" value="1"/>
</dbReference>
<dbReference type="PROSITE" id="PS50173">
    <property type="entry name" value="UMUC"/>
    <property type="match status" value="1"/>
</dbReference>
<keyword evidence="6" id="KW-0963">Cytoplasm</keyword>
<dbReference type="Gene3D" id="3.40.1170.60">
    <property type="match status" value="1"/>
</dbReference>
<feature type="binding site" evidence="6">
    <location>
        <position position="105"/>
    </location>
    <ligand>
        <name>Mg(2+)</name>
        <dbReference type="ChEBI" id="CHEBI:18420"/>
    </ligand>
</feature>
<evidence type="ECO:0000259" key="7">
    <source>
        <dbReference type="PROSITE" id="PS50173"/>
    </source>
</evidence>
<gene>
    <name evidence="6 8" type="primary">dinB</name>
    <name evidence="8" type="ORF">IAB36_00810</name>
</gene>
<keyword evidence="4 6" id="KW-0227">DNA damage</keyword>
<dbReference type="Pfam" id="PF11799">
    <property type="entry name" value="IMS_C"/>
    <property type="match status" value="1"/>
</dbReference>
<keyword evidence="6" id="KW-0238">DNA-binding</keyword>
<dbReference type="InterPro" id="IPR017961">
    <property type="entry name" value="DNA_pol_Y-fam_little_finger"/>
</dbReference>
<dbReference type="PANTHER" id="PTHR11076">
    <property type="entry name" value="DNA REPAIR POLYMERASE UMUC / TRANSFERASE FAMILY MEMBER"/>
    <property type="match status" value="1"/>
</dbReference>
<comment type="catalytic activity">
    <reaction evidence="6">
        <text>DNA(n) + a 2'-deoxyribonucleoside 5'-triphosphate = DNA(n+1) + diphosphate</text>
        <dbReference type="Rhea" id="RHEA:22508"/>
        <dbReference type="Rhea" id="RHEA-COMP:17339"/>
        <dbReference type="Rhea" id="RHEA-COMP:17340"/>
        <dbReference type="ChEBI" id="CHEBI:33019"/>
        <dbReference type="ChEBI" id="CHEBI:61560"/>
        <dbReference type="ChEBI" id="CHEBI:173112"/>
        <dbReference type="EC" id="2.7.7.7"/>
    </reaction>
</comment>
<dbReference type="EMBL" id="DVGY01000019">
    <property type="protein sequence ID" value="HIR40358.1"/>
    <property type="molecule type" value="Genomic_DNA"/>
</dbReference>
<dbReference type="SUPFAM" id="SSF100879">
    <property type="entry name" value="Lesion bypass DNA polymerase (Y-family), little finger domain"/>
    <property type="match status" value="1"/>
</dbReference>
<feature type="binding site" evidence="6">
    <location>
        <position position="9"/>
    </location>
    <ligand>
        <name>Mg(2+)</name>
        <dbReference type="ChEBI" id="CHEBI:18420"/>
    </ligand>
</feature>
<dbReference type="Pfam" id="PF00817">
    <property type="entry name" value="IMS"/>
    <property type="match status" value="1"/>
</dbReference>
<comment type="subcellular location">
    <subcellularLocation>
        <location evidence="6">Cytoplasm</location>
    </subcellularLocation>
</comment>
<keyword evidence="6" id="KW-0235">DNA replication</keyword>
<keyword evidence="6" id="KW-0234">DNA repair</keyword>
<proteinExistence type="inferred from homology"/>
<dbReference type="Gene3D" id="1.10.150.20">
    <property type="entry name" value="5' to 3' exonuclease, C-terminal subdomain"/>
    <property type="match status" value="1"/>
</dbReference>
<dbReference type="InterPro" id="IPR036775">
    <property type="entry name" value="DNA_pol_Y-fam_lit_finger_sf"/>
</dbReference>
<dbReference type="InterPro" id="IPR043502">
    <property type="entry name" value="DNA/RNA_pol_sf"/>
</dbReference>
<evidence type="ECO:0000256" key="4">
    <source>
        <dbReference type="ARBA" id="ARBA00022763"/>
    </source>
</evidence>
<evidence type="ECO:0000256" key="5">
    <source>
        <dbReference type="ARBA" id="ARBA00022932"/>
    </source>
</evidence>
<evidence type="ECO:0000313" key="9">
    <source>
        <dbReference type="Proteomes" id="UP000886749"/>
    </source>
</evidence>
<dbReference type="InterPro" id="IPR022880">
    <property type="entry name" value="DNApol_IV"/>
</dbReference>
<evidence type="ECO:0000256" key="1">
    <source>
        <dbReference type="ARBA" id="ARBA00010945"/>
    </source>
</evidence>
<comment type="cofactor">
    <cofactor evidence="6">
        <name>Mg(2+)</name>
        <dbReference type="ChEBI" id="CHEBI:18420"/>
    </cofactor>
    <text evidence="6">Binds 2 magnesium ions per subunit.</text>
</comment>
<dbReference type="GO" id="GO:0003684">
    <property type="term" value="F:damaged DNA binding"/>
    <property type="evidence" value="ECO:0007669"/>
    <property type="project" value="InterPro"/>
</dbReference>
<dbReference type="GO" id="GO:0042276">
    <property type="term" value="P:error-prone translesion synthesis"/>
    <property type="evidence" value="ECO:0007669"/>
    <property type="project" value="TreeGrafter"/>
</dbReference>
<keyword evidence="3 6" id="KW-0548">Nucleotidyltransferase</keyword>